<dbReference type="PANTHER" id="PTHR47515">
    <property type="entry name" value="LOW CALCIUM RESPONSE LOCUS PROTEIN T"/>
    <property type="match status" value="1"/>
</dbReference>
<dbReference type="Gene3D" id="3.30.420.10">
    <property type="entry name" value="Ribonuclease H-like superfamily/Ribonuclease H"/>
    <property type="match status" value="1"/>
</dbReference>
<protein>
    <recommendedName>
        <fullName evidence="1">Integrase catalytic domain-containing protein</fullName>
    </recommendedName>
</protein>
<dbReference type="PROSITE" id="PS50994">
    <property type="entry name" value="INTEGRASE"/>
    <property type="match status" value="1"/>
</dbReference>
<evidence type="ECO:0000259" key="1">
    <source>
        <dbReference type="PROSITE" id="PS50994"/>
    </source>
</evidence>
<dbReference type="InterPro" id="IPR036397">
    <property type="entry name" value="RNaseH_sf"/>
</dbReference>
<dbReference type="InterPro" id="IPR012337">
    <property type="entry name" value="RNaseH-like_sf"/>
</dbReference>
<proteinExistence type="predicted"/>
<dbReference type="Proteomes" id="UP000574369">
    <property type="component" value="Unassembled WGS sequence"/>
</dbReference>
<gene>
    <name evidence="2" type="ORF">FHS28_003262</name>
</gene>
<reference evidence="2 3" key="1">
    <citation type="submission" date="2020-08" db="EMBL/GenBank/DDBJ databases">
        <title>Genomic Encyclopedia of Type Strains, Phase III (KMG-III): the genomes of soil and plant-associated and newly described type strains.</title>
        <authorList>
            <person name="Whitman W."/>
        </authorList>
    </citation>
    <scope>NUCLEOTIDE SEQUENCE [LARGE SCALE GENOMIC DNA]</scope>
    <source>
        <strain evidence="2 3">CECT 7247</strain>
    </source>
</reference>
<dbReference type="EMBL" id="JACHXO010000005">
    <property type="protein sequence ID" value="MBB3195856.1"/>
    <property type="molecule type" value="Genomic_DNA"/>
</dbReference>
<comment type="caution">
    <text evidence="2">The sequence shown here is derived from an EMBL/GenBank/DDBJ whole genome shotgun (WGS) entry which is preliminary data.</text>
</comment>
<keyword evidence="3" id="KW-1185">Reference proteome</keyword>
<dbReference type="PANTHER" id="PTHR47515:SF1">
    <property type="entry name" value="BLR2054 PROTEIN"/>
    <property type="match status" value="1"/>
</dbReference>
<organism evidence="2 3">
    <name type="scientific">Roseateles terrae</name>
    <dbReference type="NCBI Taxonomy" id="431060"/>
    <lineage>
        <taxon>Bacteria</taxon>
        <taxon>Pseudomonadati</taxon>
        <taxon>Pseudomonadota</taxon>
        <taxon>Betaproteobacteria</taxon>
        <taxon>Burkholderiales</taxon>
        <taxon>Sphaerotilaceae</taxon>
        <taxon>Roseateles</taxon>
    </lineage>
</organism>
<feature type="domain" description="Integrase catalytic" evidence="1">
    <location>
        <begin position="1"/>
        <end position="102"/>
    </location>
</feature>
<evidence type="ECO:0000313" key="3">
    <source>
        <dbReference type="Proteomes" id="UP000574369"/>
    </source>
</evidence>
<sequence length="170" mass="19523">MYGKPEHIRSDNGAEFTARSVMRWLRDEAIGPAFIAPGKPWQNGFVKSFNGKLRDELLNRDWFRTLTEAKVLIEAWPQFYNDRRPHNALGHRTPAAVRREWSDTDNITRDSPPEWLQITYAGQRDQGSLNGRAEKRVQTVVLPTWSGRCRPRAVAGEGWLSCKHTVPARV</sequence>
<dbReference type="Pfam" id="PF13683">
    <property type="entry name" value="rve_3"/>
    <property type="match status" value="1"/>
</dbReference>
<accession>A0ABR6GVS8</accession>
<dbReference type="SUPFAM" id="SSF53098">
    <property type="entry name" value="Ribonuclease H-like"/>
    <property type="match status" value="1"/>
</dbReference>
<evidence type="ECO:0000313" key="2">
    <source>
        <dbReference type="EMBL" id="MBB3195856.1"/>
    </source>
</evidence>
<dbReference type="InterPro" id="IPR001584">
    <property type="entry name" value="Integrase_cat-core"/>
</dbReference>
<name>A0ABR6GVS8_9BURK</name>